<protein>
    <submittedName>
        <fullName evidence="6">Efflux transporter, RND family, MFP subunit</fullName>
    </submittedName>
</protein>
<gene>
    <name evidence="6" type="ORF">HMPREF0765_2168</name>
</gene>
<dbReference type="GO" id="GO:0046677">
    <property type="term" value="P:response to antibiotic"/>
    <property type="evidence" value="ECO:0007669"/>
    <property type="project" value="TreeGrafter"/>
</dbReference>
<dbReference type="InterPro" id="IPR006143">
    <property type="entry name" value="RND_pump_MFP"/>
</dbReference>
<feature type="domain" description="Multidrug resistance protein MdtA-like C-terminal permuted SH3" evidence="5">
    <location>
        <begin position="303"/>
        <end position="362"/>
    </location>
</feature>
<comment type="similarity">
    <text evidence="2">Belongs to the membrane fusion protein (MFP) (TC 8.A.1) family.</text>
</comment>
<dbReference type="Proteomes" id="UP000006241">
    <property type="component" value="Unassembled WGS sequence"/>
</dbReference>
<dbReference type="Gene3D" id="2.40.30.170">
    <property type="match status" value="1"/>
</dbReference>
<dbReference type="Gene3D" id="1.10.287.470">
    <property type="entry name" value="Helix hairpin bin"/>
    <property type="match status" value="1"/>
</dbReference>
<feature type="domain" description="Multidrug resistance protein MdtA-like beta-barrel" evidence="4">
    <location>
        <begin position="216"/>
        <end position="289"/>
    </location>
</feature>
<dbReference type="RefSeq" id="WP_003010471.1">
    <property type="nucleotide sequence ID" value="NZ_GG668633.1"/>
</dbReference>
<evidence type="ECO:0000313" key="6">
    <source>
        <dbReference type="EMBL" id="EEI92241.1"/>
    </source>
</evidence>
<feature type="domain" description="Multidrug resistance protein MdtA-like barrel-sandwich hybrid" evidence="3">
    <location>
        <begin position="70"/>
        <end position="209"/>
    </location>
</feature>
<sequence>MVKQEFIFRSTFNRLIPIVALVFLLGSCTGNQQEGNYSEQAVDADFITLETGTTNLIKTYPGTIEGTVNVDVRAQVSGYLETIFVQEGDYVNKGQALFKIKGDVFIEQVNNSEASLKAAIAAQANARIELDKIRPLVQGKVVSELQLQTVQAQYDAATAQVAQARSALGSSRINADFAVIKAPVSGYIGRIPNRVGNLVTPADASPLTTLSEINNVFVYFSLSEAEFIDFTKARKKDEGMNTVEIVMADGTVYGHKGRVEVASGNIDRATGSIALKAVFPNPDRVLRSGGAGRIILTRKIDEAISIPMASVKDIQDRFFVFALTDSSKVAMRPIEISGRSGQNYIVRSGVKPGDKIAVNRIDMLAEGVKVAPVTVAADSLAH</sequence>
<name>C2FXW2_SPHSI</name>
<dbReference type="InterPro" id="IPR058626">
    <property type="entry name" value="MdtA-like_b-barrel"/>
</dbReference>
<dbReference type="GO" id="GO:0030313">
    <property type="term" value="C:cell envelope"/>
    <property type="evidence" value="ECO:0007669"/>
    <property type="project" value="UniProtKB-SubCell"/>
</dbReference>
<dbReference type="HOGENOM" id="CLU_018816_2_1_10"/>
<evidence type="ECO:0000259" key="3">
    <source>
        <dbReference type="Pfam" id="PF25917"/>
    </source>
</evidence>
<evidence type="ECO:0000256" key="2">
    <source>
        <dbReference type="ARBA" id="ARBA00009477"/>
    </source>
</evidence>
<accession>C2FXW2</accession>
<evidence type="ECO:0000259" key="4">
    <source>
        <dbReference type="Pfam" id="PF25944"/>
    </source>
</evidence>
<dbReference type="Pfam" id="PF25917">
    <property type="entry name" value="BSH_RND"/>
    <property type="match status" value="1"/>
</dbReference>
<proteinExistence type="inferred from homology"/>
<comment type="caution">
    <text evidence="6">The sequence shown here is derived from an EMBL/GenBank/DDBJ whole genome shotgun (WGS) entry which is preliminary data.</text>
</comment>
<dbReference type="PANTHER" id="PTHR30158:SF23">
    <property type="entry name" value="MULTIDRUG RESISTANCE PROTEIN MEXA"/>
    <property type="match status" value="1"/>
</dbReference>
<dbReference type="NCBIfam" id="TIGR01730">
    <property type="entry name" value="RND_mfp"/>
    <property type="match status" value="1"/>
</dbReference>
<dbReference type="Gene3D" id="2.40.420.20">
    <property type="match status" value="1"/>
</dbReference>
<dbReference type="EMBL" id="ACHB01000050">
    <property type="protein sequence ID" value="EEI92241.1"/>
    <property type="molecule type" value="Genomic_DNA"/>
</dbReference>
<dbReference type="InterPro" id="IPR058627">
    <property type="entry name" value="MdtA-like_C"/>
</dbReference>
<dbReference type="PANTHER" id="PTHR30158">
    <property type="entry name" value="ACRA/E-RELATED COMPONENT OF DRUG EFFLUX TRANSPORTER"/>
    <property type="match status" value="1"/>
</dbReference>
<dbReference type="SUPFAM" id="SSF111369">
    <property type="entry name" value="HlyD-like secretion proteins"/>
    <property type="match status" value="1"/>
</dbReference>
<dbReference type="GO" id="GO:0005886">
    <property type="term" value="C:plasma membrane"/>
    <property type="evidence" value="ECO:0007669"/>
    <property type="project" value="TreeGrafter"/>
</dbReference>
<dbReference type="Pfam" id="PF25967">
    <property type="entry name" value="RND-MFP_C"/>
    <property type="match status" value="1"/>
</dbReference>
<dbReference type="AlphaFoldDB" id="C2FXW2"/>
<evidence type="ECO:0000313" key="7">
    <source>
        <dbReference type="Proteomes" id="UP000006241"/>
    </source>
</evidence>
<dbReference type="Gene3D" id="2.40.50.100">
    <property type="match status" value="1"/>
</dbReference>
<dbReference type="InterPro" id="IPR058625">
    <property type="entry name" value="MdtA-like_BSH"/>
</dbReference>
<reference evidence="6 7" key="1">
    <citation type="submission" date="2009-01" db="EMBL/GenBank/DDBJ databases">
        <authorList>
            <person name="Qin X."/>
            <person name="Bachman B."/>
            <person name="Battles P."/>
            <person name="Bell A."/>
            <person name="Bess C."/>
            <person name="Bickham C."/>
            <person name="Chaboub L."/>
            <person name="Chen D."/>
            <person name="Coyle M."/>
            <person name="Deiros D.R."/>
            <person name="Dinh H."/>
            <person name="Forbes L."/>
            <person name="Fowler G."/>
            <person name="Francisco L."/>
            <person name="Fu Q."/>
            <person name="Gubbala S."/>
            <person name="Hale W."/>
            <person name="Han Y."/>
            <person name="Hemphill L."/>
            <person name="Highlander S.K."/>
            <person name="Hirani K."/>
            <person name="Hogues M."/>
            <person name="Jackson L."/>
            <person name="Jakkamsetti A."/>
            <person name="Javaid M."/>
            <person name="Jiang H."/>
            <person name="Korchina V."/>
            <person name="Kovar C."/>
            <person name="Lara F."/>
            <person name="Lee S."/>
            <person name="Mata R."/>
            <person name="Mathew T."/>
            <person name="Moen C."/>
            <person name="Morales K."/>
            <person name="Munidasa M."/>
            <person name="Nazareth L."/>
            <person name="Ngo R."/>
            <person name="Nguyen L."/>
            <person name="Okwuonu G."/>
            <person name="Ongeri F."/>
            <person name="Patil S."/>
            <person name="Petrosino J."/>
            <person name="Pham C."/>
            <person name="Pham P."/>
            <person name="Pu L.-L."/>
            <person name="Puazo M."/>
            <person name="Raj R."/>
            <person name="Reid J."/>
            <person name="Rouhana J."/>
            <person name="Saada N."/>
            <person name="Shang Y."/>
            <person name="Simmons D."/>
            <person name="Thornton R."/>
            <person name="Warren J."/>
            <person name="Weissenberger G."/>
            <person name="Zhang J."/>
            <person name="Zhang L."/>
            <person name="Zhou C."/>
            <person name="Zhu D."/>
            <person name="Muzny D."/>
            <person name="Worley K."/>
            <person name="Gibbs R."/>
        </authorList>
    </citation>
    <scope>NUCLEOTIDE SEQUENCE [LARGE SCALE GENOMIC DNA]</scope>
    <source>
        <strain evidence="6 7">ATCC 33300</strain>
    </source>
</reference>
<dbReference type="Pfam" id="PF25944">
    <property type="entry name" value="Beta-barrel_RND"/>
    <property type="match status" value="1"/>
</dbReference>
<organism evidence="6 7">
    <name type="scientific">Sphingobacterium spiritivorum ATCC 33300</name>
    <dbReference type="NCBI Taxonomy" id="525372"/>
    <lineage>
        <taxon>Bacteria</taxon>
        <taxon>Pseudomonadati</taxon>
        <taxon>Bacteroidota</taxon>
        <taxon>Sphingobacteriia</taxon>
        <taxon>Sphingobacteriales</taxon>
        <taxon>Sphingobacteriaceae</taxon>
        <taxon>Sphingobacterium</taxon>
    </lineage>
</organism>
<comment type="subcellular location">
    <subcellularLocation>
        <location evidence="1">Cell envelope</location>
    </subcellularLocation>
</comment>
<evidence type="ECO:0000256" key="1">
    <source>
        <dbReference type="ARBA" id="ARBA00004196"/>
    </source>
</evidence>
<dbReference type="GO" id="GO:0022857">
    <property type="term" value="F:transmembrane transporter activity"/>
    <property type="evidence" value="ECO:0007669"/>
    <property type="project" value="InterPro"/>
</dbReference>
<dbReference type="PROSITE" id="PS51257">
    <property type="entry name" value="PROKAR_LIPOPROTEIN"/>
    <property type="match status" value="1"/>
</dbReference>
<evidence type="ECO:0000259" key="5">
    <source>
        <dbReference type="Pfam" id="PF25967"/>
    </source>
</evidence>